<name>A0A9J6CNV5_POLVA</name>
<feature type="domain" description="Lipase" evidence="6">
    <location>
        <begin position="23"/>
        <end position="320"/>
    </location>
</feature>
<sequence>MKVLTILIFVSSCACFLNSLSPSIDNVKLVLIQGDNIMNMKPINVTFNDTSTLMMSKSFNKSRTSVILTFGWQCNFTSPIINTIVGSYIQRRHEYNIFVLDWSTYTNQNYLASVTSIPIVADYVANNLKKLIDDDVNLENFHFIGHSLGCHLFGNIGKRLQEIANVTVSRISALDPAGPLFFPSIFLNMIKPLSSTDANFVDVIHTNSGEAGTDKQIGTVDFYPNGGSFQTNCTQLLPNLFNLLNYIIDDCNHNRAWMYFAESVLYDRKDKKFRSVKCENYKLYLQNSCTGAPVFNYMGYYVDQQARGTFFLTTNGQPPYAK</sequence>
<dbReference type="GO" id="GO:0016298">
    <property type="term" value="F:lipase activity"/>
    <property type="evidence" value="ECO:0007669"/>
    <property type="project" value="InterPro"/>
</dbReference>
<feature type="chain" id="PRO_5039892401" description="Lipase domain-containing protein" evidence="5">
    <location>
        <begin position="16"/>
        <end position="322"/>
    </location>
</feature>
<comment type="subcellular location">
    <subcellularLocation>
        <location evidence="1">Secreted</location>
    </subcellularLocation>
</comment>
<proteinExistence type="inferred from homology"/>
<keyword evidence="3" id="KW-0964">Secreted</keyword>
<dbReference type="PRINTS" id="PR00821">
    <property type="entry name" value="TAGLIPASE"/>
</dbReference>
<dbReference type="AlphaFoldDB" id="A0A9J6CNV5"/>
<organism evidence="7 8">
    <name type="scientific">Polypedilum vanderplanki</name>
    <name type="common">Sleeping chironomid midge</name>
    <dbReference type="NCBI Taxonomy" id="319348"/>
    <lineage>
        <taxon>Eukaryota</taxon>
        <taxon>Metazoa</taxon>
        <taxon>Ecdysozoa</taxon>
        <taxon>Arthropoda</taxon>
        <taxon>Hexapoda</taxon>
        <taxon>Insecta</taxon>
        <taxon>Pterygota</taxon>
        <taxon>Neoptera</taxon>
        <taxon>Endopterygota</taxon>
        <taxon>Diptera</taxon>
        <taxon>Nematocera</taxon>
        <taxon>Chironomoidea</taxon>
        <taxon>Chironomidae</taxon>
        <taxon>Chironominae</taxon>
        <taxon>Polypedilum</taxon>
        <taxon>Polypedilum</taxon>
    </lineage>
</organism>
<dbReference type="Proteomes" id="UP001107558">
    <property type="component" value="Chromosome 1"/>
</dbReference>
<protein>
    <recommendedName>
        <fullName evidence="6">Lipase domain-containing protein</fullName>
    </recommendedName>
</protein>
<keyword evidence="8" id="KW-1185">Reference proteome</keyword>
<dbReference type="InterPro" id="IPR013818">
    <property type="entry name" value="Lipase"/>
</dbReference>
<dbReference type="GO" id="GO:0005615">
    <property type="term" value="C:extracellular space"/>
    <property type="evidence" value="ECO:0007669"/>
    <property type="project" value="TreeGrafter"/>
</dbReference>
<dbReference type="OrthoDB" id="8019583at2759"/>
<dbReference type="PROSITE" id="PS51257">
    <property type="entry name" value="PROKAR_LIPOPROTEIN"/>
    <property type="match status" value="1"/>
</dbReference>
<evidence type="ECO:0000256" key="5">
    <source>
        <dbReference type="SAM" id="SignalP"/>
    </source>
</evidence>
<dbReference type="EMBL" id="JADBJN010000001">
    <property type="protein sequence ID" value="KAG5683921.1"/>
    <property type="molecule type" value="Genomic_DNA"/>
</dbReference>
<evidence type="ECO:0000256" key="1">
    <source>
        <dbReference type="ARBA" id="ARBA00004613"/>
    </source>
</evidence>
<dbReference type="InterPro" id="IPR000734">
    <property type="entry name" value="TAG_lipase"/>
</dbReference>
<comment type="caution">
    <text evidence="7">The sequence shown here is derived from an EMBL/GenBank/DDBJ whole genome shotgun (WGS) entry which is preliminary data.</text>
</comment>
<reference evidence="7" key="1">
    <citation type="submission" date="2021-03" db="EMBL/GenBank/DDBJ databases">
        <title>Chromosome level genome of the anhydrobiotic midge Polypedilum vanderplanki.</title>
        <authorList>
            <person name="Yoshida Y."/>
            <person name="Kikawada T."/>
            <person name="Gusev O."/>
        </authorList>
    </citation>
    <scope>NUCLEOTIDE SEQUENCE</scope>
    <source>
        <strain evidence="7">NIAS01</strain>
        <tissue evidence="7">Whole body or cell culture</tissue>
    </source>
</reference>
<dbReference type="PANTHER" id="PTHR11610">
    <property type="entry name" value="LIPASE"/>
    <property type="match status" value="1"/>
</dbReference>
<dbReference type="GO" id="GO:0017171">
    <property type="term" value="F:serine hydrolase activity"/>
    <property type="evidence" value="ECO:0007669"/>
    <property type="project" value="TreeGrafter"/>
</dbReference>
<dbReference type="Gene3D" id="3.40.50.1820">
    <property type="entry name" value="alpha/beta hydrolase"/>
    <property type="match status" value="1"/>
</dbReference>
<dbReference type="Pfam" id="PF00151">
    <property type="entry name" value="Lipase"/>
    <property type="match status" value="1"/>
</dbReference>
<dbReference type="PANTHER" id="PTHR11610:SF173">
    <property type="entry name" value="LIPASE DOMAIN-CONTAINING PROTEIN-RELATED"/>
    <property type="match status" value="1"/>
</dbReference>
<feature type="signal peptide" evidence="5">
    <location>
        <begin position="1"/>
        <end position="15"/>
    </location>
</feature>
<evidence type="ECO:0000256" key="3">
    <source>
        <dbReference type="ARBA" id="ARBA00022525"/>
    </source>
</evidence>
<evidence type="ECO:0000313" key="7">
    <source>
        <dbReference type="EMBL" id="KAG5683921.1"/>
    </source>
</evidence>
<dbReference type="InterPro" id="IPR029058">
    <property type="entry name" value="AB_hydrolase_fold"/>
</dbReference>
<comment type="similarity">
    <text evidence="2 4">Belongs to the AB hydrolase superfamily. Lipase family.</text>
</comment>
<dbReference type="SUPFAM" id="SSF53474">
    <property type="entry name" value="alpha/beta-Hydrolases"/>
    <property type="match status" value="1"/>
</dbReference>
<keyword evidence="5" id="KW-0732">Signal</keyword>
<dbReference type="GO" id="GO:0016042">
    <property type="term" value="P:lipid catabolic process"/>
    <property type="evidence" value="ECO:0007669"/>
    <property type="project" value="TreeGrafter"/>
</dbReference>
<evidence type="ECO:0000313" key="8">
    <source>
        <dbReference type="Proteomes" id="UP001107558"/>
    </source>
</evidence>
<evidence type="ECO:0000256" key="4">
    <source>
        <dbReference type="RuleBase" id="RU004262"/>
    </source>
</evidence>
<accession>A0A9J6CNV5</accession>
<gene>
    <name evidence="7" type="ORF">PVAND_013179</name>
</gene>
<evidence type="ECO:0000259" key="6">
    <source>
        <dbReference type="Pfam" id="PF00151"/>
    </source>
</evidence>
<evidence type="ECO:0000256" key="2">
    <source>
        <dbReference type="ARBA" id="ARBA00010701"/>
    </source>
</evidence>